<gene>
    <name evidence="2" type="ORF">L873DRAFT_1794673</name>
</gene>
<dbReference type="Proteomes" id="UP000276215">
    <property type="component" value="Unassembled WGS sequence"/>
</dbReference>
<evidence type="ECO:0000256" key="1">
    <source>
        <dbReference type="SAM" id="MobiDB-lite"/>
    </source>
</evidence>
<sequence length="437" mass="49382">MAGRVHTAPQSGISNKSQTGVMVLATAGSGSDLISVDFKQFMEFTTEEAAGWLERTAFFFWPSSPRVLFISSDLSGNALLRTTGDYSKPLPTAKGQPPGKGHPAYHPSYTNQEIRKPAYYTSKMGRLETSYHDQPTIEFGIASIRTDGGFIVSDLPLQECKPSFRQEINKFCYFFYLWLMRRMEEETQRLLRPRPLSPESSEPIADVIHIHTPAITKPTKPVNRHEHPQTPLQTPFIPATANFNFSPPQIPSQSTEQDKSYPYTFLPGYGEIRTNEQLMDIDVATNLHYHIMIHAAMLLEYLLQKYPITGWSEDEAQQLPGSLDKDLLMHSFINASMMTTNEPISLDDCIQILESKLNRFLDKASYATVLQQNQIMKTCLMPMVTNTVKGAQSIKDTYFIIEVEDPVPENFNALPLQDNLNQLLPEGCSRFTGIRRS</sequence>
<reference evidence="2 3" key="1">
    <citation type="journal article" date="2018" name="Nat. Ecol. Evol.">
        <title>Pezizomycetes genomes reveal the molecular basis of ectomycorrhizal truffle lifestyle.</title>
        <authorList>
            <person name="Murat C."/>
            <person name="Payen T."/>
            <person name="Noel B."/>
            <person name="Kuo A."/>
            <person name="Morin E."/>
            <person name="Chen J."/>
            <person name="Kohler A."/>
            <person name="Krizsan K."/>
            <person name="Balestrini R."/>
            <person name="Da Silva C."/>
            <person name="Montanini B."/>
            <person name="Hainaut M."/>
            <person name="Levati E."/>
            <person name="Barry K.W."/>
            <person name="Belfiori B."/>
            <person name="Cichocki N."/>
            <person name="Clum A."/>
            <person name="Dockter R.B."/>
            <person name="Fauchery L."/>
            <person name="Guy J."/>
            <person name="Iotti M."/>
            <person name="Le Tacon F."/>
            <person name="Lindquist E.A."/>
            <person name="Lipzen A."/>
            <person name="Malagnac F."/>
            <person name="Mello A."/>
            <person name="Molinier V."/>
            <person name="Miyauchi S."/>
            <person name="Poulain J."/>
            <person name="Riccioni C."/>
            <person name="Rubini A."/>
            <person name="Sitrit Y."/>
            <person name="Splivallo R."/>
            <person name="Traeger S."/>
            <person name="Wang M."/>
            <person name="Zifcakova L."/>
            <person name="Wipf D."/>
            <person name="Zambonelli A."/>
            <person name="Paolocci F."/>
            <person name="Nowrousian M."/>
            <person name="Ottonello S."/>
            <person name="Baldrian P."/>
            <person name="Spatafora J.W."/>
            <person name="Henrissat B."/>
            <person name="Nagy L.G."/>
            <person name="Aury J.M."/>
            <person name="Wincker P."/>
            <person name="Grigoriev I.V."/>
            <person name="Bonfante P."/>
            <person name="Martin F.M."/>
        </authorList>
    </citation>
    <scope>NUCLEOTIDE SEQUENCE [LARGE SCALE GENOMIC DNA]</scope>
    <source>
        <strain evidence="2 3">120613-1</strain>
    </source>
</reference>
<name>A0A3N4JD79_9PEZI</name>
<keyword evidence="3" id="KW-1185">Reference proteome</keyword>
<evidence type="ECO:0000313" key="2">
    <source>
        <dbReference type="EMBL" id="RPA91764.1"/>
    </source>
</evidence>
<protein>
    <submittedName>
        <fullName evidence="2">Uncharacterized protein</fullName>
    </submittedName>
</protein>
<accession>A0A3N4JD79</accession>
<feature type="region of interest" description="Disordered" evidence="1">
    <location>
        <begin position="86"/>
        <end position="108"/>
    </location>
</feature>
<evidence type="ECO:0000313" key="3">
    <source>
        <dbReference type="Proteomes" id="UP000276215"/>
    </source>
</evidence>
<organism evidence="2 3">
    <name type="scientific">Choiromyces venosus 120613-1</name>
    <dbReference type="NCBI Taxonomy" id="1336337"/>
    <lineage>
        <taxon>Eukaryota</taxon>
        <taxon>Fungi</taxon>
        <taxon>Dikarya</taxon>
        <taxon>Ascomycota</taxon>
        <taxon>Pezizomycotina</taxon>
        <taxon>Pezizomycetes</taxon>
        <taxon>Pezizales</taxon>
        <taxon>Tuberaceae</taxon>
        <taxon>Choiromyces</taxon>
    </lineage>
</organism>
<dbReference type="EMBL" id="ML120488">
    <property type="protein sequence ID" value="RPA91764.1"/>
    <property type="molecule type" value="Genomic_DNA"/>
</dbReference>
<proteinExistence type="predicted"/>
<dbReference type="AlphaFoldDB" id="A0A3N4JD79"/>